<feature type="domain" description="F-box" evidence="1">
    <location>
        <begin position="4"/>
        <end position="33"/>
    </location>
</feature>
<dbReference type="CDD" id="cd09917">
    <property type="entry name" value="F-box_SF"/>
    <property type="match status" value="1"/>
</dbReference>
<accession>A0AAD6DW37</accession>
<dbReference type="GeneID" id="81591699"/>
<dbReference type="SUPFAM" id="SSF81383">
    <property type="entry name" value="F-box domain"/>
    <property type="match status" value="1"/>
</dbReference>
<evidence type="ECO:0000313" key="2">
    <source>
        <dbReference type="EMBL" id="KAJ5593499.1"/>
    </source>
</evidence>
<proteinExistence type="predicted"/>
<evidence type="ECO:0000259" key="1">
    <source>
        <dbReference type="Pfam" id="PF00646"/>
    </source>
</evidence>
<organism evidence="2 3">
    <name type="scientific">Penicillium hordei</name>
    <dbReference type="NCBI Taxonomy" id="40994"/>
    <lineage>
        <taxon>Eukaryota</taxon>
        <taxon>Fungi</taxon>
        <taxon>Dikarya</taxon>
        <taxon>Ascomycota</taxon>
        <taxon>Pezizomycotina</taxon>
        <taxon>Eurotiomycetes</taxon>
        <taxon>Eurotiomycetidae</taxon>
        <taxon>Eurotiales</taxon>
        <taxon>Aspergillaceae</taxon>
        <taxon>Penicillium</taxon>
    </lineage>
</organism>
<name>A0AAD6DW37_9EURO</name>
<reference evidence="2" key="2">
    <citation type="submission" date="2023-01" db="EMBL/GenBank/DDBJ databases">
        <authorList>
            <person name="Petersen C."/>
        </authorList>
    </citation>
    <scope>NUCLEOTIDE SEQUENCE</scope>
    <source>
        <strain evidence="2">IBT 12815</strain>
    </source>
</reference>
<comment type="caution">
    <text evidence="2">The sequence shown here is derived from an EMBL/GenBank/DDBJ whole genome shotgun (WGS) entry which is preliminary data.</text>
</comment>
<dbReference type="InterPro" id="IPR036047">
    <property type="entry name" value="F-box-like_dom_sf"/>
</dbReference>
<reference evidence="2" key="1">
    <citation type="journal article" date="2023" name="IMA Fungus">
        <title>Comparative genomic study of the Penicillium genus elucidates a diverse pangenome and 15 lateral gene transfer events.</title>
        <authorList>
            <person name="Petersen C."/>
            <person name="Sorensen T."/>
            <person name="Nielsen M.R."/>
            <person name="Sondergaard T.E."/>
            <person name="Sorensen J.L."/>
            <person name="Fitzpatrick D.A."/>
            <person name="Frisvad J.C."/>
            <person name="Nielsen K.L."/>
        </authorList>
    </citation>
    <scope>NUCLEOTIDE SEQUENCE</scope>
    <source>
        <strain evidence="2">IBT 12815</strain>
    </source>
</reference>
<dbReference type="Proteomes" id="UP001213799">
    <property type="component" value="Unassembled WGS sequence"/>
</dbReference>
<sequence length="231" mass="26791">MASFLTLPPEILVLIATNLDLANYLRFRMTCRQMWKLFGCEALAPTLKDIKALKSEELEYWYENCQLGKHHYISKGHILSYAYRKNGLTLGLKFLIEKGASLKFISCGNLVEQAARSNDYKSRLSWLTDHGASYHEVRGGINRLCCESYDRSCKSHDKRDIDKFRWLFQHGASLDILAKTVLQVRNRYGPRTAEALRFQHNRLRKVLSAEQIPRPPKKLSQRLRHIATTSY</sequence>
<dbReference type="AlphaFoldDB" id="A0AAD6DW37"/>
<dbReference type="EMBL" id="JAQJAE010000005">
    <property type="protein sequence ID" value="KAJ5593499.1"/>
    <property type="molecule type" value="Genomic_DNA"/>
</dbReference>
<keyword evidence="3" id="KW-1185">Reference proteome</keyword>
<dbReference type="Pfam" id="PF00646">
    <property type="entry name" value="F-box"/>
    <property type="match status" value="1"/>
</dbReference>
<evidence type="ECO:0000313" key="3">
    <source>
        <dbReference type="Proteomes" id="UP001213799"/>
    </source>
</evidence>
<protein>
    <recommendedName>
        <fullName evidence="1">F-box domain-containing protein</fullName>
    </recommendedName>
</protein>
<dbReference type="InterPro" id="IPR001810">
    <property type="entry name" value="F-box_dom"/>
</dbReference>
<dbReference type="RefSeq" id="XP_056750125.1">
    <property type="nucleotide sequence ID" value="XM_056901457.1"/>
</dbReference>
<gene>
    <name evidence="2" type="ORF">N7537_010403</name>
</gene>